<keyword evidence="2" id="KW-1133">Transmembrane helix</keyword>
<feature type="transmembrane region" description="Helical" evidence="2">
    <location>
        <begin position="80"/>
        <end position="101"/>
    </location>
</feature>
<keyword evidence="4" id="KW-1185">Reference proteome</keyword>
<comment type="caution">
    <text evidence="3">The sequence shown here is derived from an EMBL/GenBank/DDBJ whole genome shotgun (WGS) entry which is preliminary data.</text>
</comment>
<organism evidence="3 4">
    <name type="scientific">Lactobacillus crispatus</name>
    <dbReference type="NCBI Taxonomy" id="47770"/>
    <lineage>
        <taxon>Bacteria</taxon>
        <taxon>Bacillati</taxon>
        <taxon>Bacillota</taxon>
        <taxon>Bacilli</taxon>
        <taxon>Lactobacillales</taxon>
        <taxon>Lactobacillaceae</taxon>
        <taxon>Lactobacillus</taxon>
    </lineage>
</organism>
<keyword evidence="2" id="KW-0472">Membrane</keyword>
<evidence type="ECO:0008006" key="5">
    <source>
        <dbReference type="Google" id="ProtNLM"/>
    </source>
</evidence>
<dbReference type="RefSeq" id="WP_005728058.1">
    <property type="nucleotide sequence ID" value="NZ_CP083393.1"/>
</dbReference>
<evidence type="ECO:0000256" key="1">
    <source>
        <dbReference type="SAM" id="MobiDB-lite"/>
    </source>
</evidence>
<protein>
    <recommendedName>
        <fullName evidence="5">Phage protein</fullName>
    </recommendedName>
</protein>
<accession>A0ABV2B7N2</accession>
<gene>
    <name evidence="3" type="ORF">ABVC42_02955</name>
</gene>
<sequence>MAGFRKPSAKKSFSARTTGRINRSVKRATNPFYGKKGTGFIKDPERSIKNSIYHKTTTGGFSSIKSSKTEQSDDLSADEWVKVILFFIVVFIVGGFIGVTFF</sequence>
<evidence type="ECO:0000313" key="3">
    <source>
        <dbReference type="EMBL" id="MES5148891.1"/>
    </source>
</evidence>
<feature type="region of interest" description="Disordered" evidence="1">
    <location>
        <begin position="1"/>
        <end position="20"/>
    </location>
</feature>
<name>A0ABV2B7N2_9LACO</name>
<proteinExistence type="predicted"/>
<dbReference type="Proteomes" id="UP001434419">
    <property type="component" value="Unassembled WGS sequence"/>
</dbReference>
<dbReference type="EMBL" id="JBETVU010000012">
    <property type="protein sequence ID" value="MES5148891.1"/>
    <property type="molecule type" value="Genomic_DNA"/>
</dbReference>
<reference evidence="3" key="1">
    <citation type="submission" date="2024-06" db="EMBL/GenBank/DDBJ databases">
        <title>Vaginal Lactobacillus fatty acid response mechanisms reveal a metabolite-targeted strategy for bacterial vaginosis treatment.</title>
        <authorList>
            <person name="Zhu M."/>
            <person name="Blainey P.C."/>
            <person name="Bloom S.M."/>
            <person name="Kwon D.S."/>
        </authorList>
    </citation>
    <scope>NUCLEOTIDE SEQUENCE</scope>
    <source>
        <strain evidence="3">194_F1_1</strain>
    </source>
</reference>
<evidence type="ECO:0000313" key="4">
    <source>
        <dbReference type="Proteomes" id="UP001434419"/>
    </source>
</evidence>
<keyword evidence="2" id="KW-0812">Transmembrane</keyword>
<evidence type="ECO:0000256" key="2">
    <source>
        <dbReference type="SAM" id="Phobius"/>
    </source>
</evidence>